<evidence type="ECO:0000256" key="9">
    <source>
        <dbReference type="ARBA" id="ARBA00023303"/>
    </source>
</evidence>
<keyword evidence="6 10" id="KW-0472">Membrane</keyword>
<evidence type="ECO:0000256" key="4">
    <source>
        <dbReference type="ARBA" id="ARBA00022989"/>
    </source>
</evidence>
<dbReference type="Gene3D" id="3.10.580.10">
    <property type="entry name" value="CBS-domain"/>
    <property type="match status" value="1"/>
</dbReference>
<dbReference type="Proteomes" id="UP000198588">
    <property type="component" value="Unassembled WGS sequence"/>
</dbReference>
<feature type="transmembrane region" description="Helical" evidence="10">
    <location>
        <begin position="323"/>
        <end position="346"/>
    </location>
</feature>
<dbReference type="InterPro" id="IPR050368">
    <property type="entry name" value="ClC-type_chloride_channel"/>
</dbReference>
<dbReference type="Gene3D" id="1.10.3080.10">
    <property type="entry name" value="Clc chloride channel"/>
    <property type="match status" value="1"/>
</dbReference>
<dbReference type="GO" id="GO:0034707">
    <property type="term" value="C:chloride channel complex"/>
    <property type="evidence" value="ECO:0007669"/>
    <property type="project" value="UniProtKB-KW"/>
</dbReference>
<evidence type="ECO:0000256" key="6">
    <source>
        <dbReference type="ARBA" id="ARBA00023136"/>
    </source>
</evidence>
<feature type="transmembrane region" description="Helical" evidence="10">
    <location>
        <begin position="7"/>
        <end position="31"/>
    </location>
</feature>
<dbReference type="Pfam" id="PF00654">
    <property type="entry name" value="Voltage_CLC"/>
    <property type="match status" value="1"/>
</dbReference>
<dbReference type="InterPro" id="IPR046342">
    <property type="entry name" value="CBS_dom_sf"/>
</dbReference>
<gene>
    <name evidence="11" type="ORF">SAMN02927914_06597</name>
</gene>
<keyword evidence="4 10" id="KW-1133">Transmembrane helix</keyword>
<dbReference type="PRINTS" id="PR00762">
    <property type="entry name" value="CLCHANNEL"/>
</dbReference>
<feature type="transmembrane region" description="Helical" evidence="10">
    <location>
        <begin position="224"/>
        <end position="248"/>
    </location>
</feature>
<keyword evidence="3 10" id="KW-0812">Transmembrane</keyword>
<reference evidence="11 12" key="1">
    <citation type="submission" date="2016-10" db="EMBL/GenBank/DDBJ databases">
        <authorList>
            <person name="de Groot N.N."/>
        </authorList>
    </citation>
    <scope>NUCLEOTIDE SEQUENCE [LARGE SCALE GENOMIC DNA]</scope>
    <source>
        <strain evidence="11 12">CGMCC 1.12097</strain>
    </source>
</reference>
<comment type="subcellular location">
    <subcellularLocation>
        <location evidence="1">Membrane</location>
        <topology evidence="1">Multi-pass membrane protein</topology>
    </subcellularLocation>
</comment>
<dbReference type="EMBL" id="FMXM01000046">
    <property type="protein sequence ID" value="SDA99497.1"/>
    <property type="molecule type" value="Genomic_DNA"/>
</dbReference>
<keyword evidence="9" id="KW-0407">Ion channel</keyword>
<dbReference type="InterPro" id="IPR001807">
    <property type="entry name" value="ClC"/>
</dbReference>
<name>A0A1G5ZXX3_9HYPH</name>
<dbReference type="InterPro" id="IPR014743">
    <property type="entry name" value="Cl-channel_core"/>
</dbReference>
<evidence type="ECO:0000313" key="11">
    <source>
        <dbReference type="EMBL" id="SDA99497.1"/>
    </source>
</evidence>
<evidence type="ECO:0000256" key="5">
    <source>
        <dbReference type="ARBA" id="ARBA00023065"/>
    </source>
</evidence>
<sequence>MLEARGVAVVLLASVVGVMSGMLVHAMSWLVQVMHGLLFGLQPEARLSAMFSLGTPLQALMPAVGGIILGLTIIYLKKWKFRTPIDPIEANALYGGRMSLTDTFIIAAQTMISSGFGASVGLEAGYTQVGSGFASRLARLFRLRRNDVRILVGCGAAGAIAAAFDAPLTGAFYGFELVIGIYSVANVASVMTAAVSASLTAEVFGGVPFPLELSGLPTLTPSQYLPFLILGLFGGGASIAIMYLVTLIERAFTRISIDASIRPVIGGVLVGLLALLTPQILSSGHGALHREFAMNYGLAAVASVFVLKLTASAISLGSGFRGGLFFASLFLGALLGKVFAGVMAYVSPATGIDPAVAAVVGMTSLAVGVVGAPLTMTFLALESTRDLTLTGVVLAASIVSATLVRETFGYSFSTWRFHLRGETIRGAHDVGWMRSLTVGSMMRKDVRTIDASTTLAAFRDQVPLGSAQRVIAIDANQLYCGMLIVAELHSDQDADETPVLALAKFKNTVLVATMNVQAAAESFRRAGAEELAVVTSFTDRTVVGLLTEGYALRRYAEELDKARRDLAGEA</sequence>
<keyword evidence="8" id="KW-0868">Chloride</keyword>
<protein>
    <submittedName>
        <fullName evidence="11">Chloride channel protein, CIC family</fullName>
    </submittedName>
</protein>
<evidence type="ECO:0000256" key="8">
    <source>
        <dbReference type="ARBA" id="ARBA00023214"/>
    </source>
</evidence>
<keyword evidence="2" id="KW-0813">Transport</keyword>
<accession>A0A1G5ZXX3</accession>
<evidence type="ECO:0000313" key="12">
    <source>
        <dbReference type="Proteomes" id="UP000198588"/>
    </source>
</evidence>
<keyword evidence="7" id="KW-0869">Chloride channel</keyword>
<evidence type="ECO:0000256" key="1">
    <source>
        <dbReference type="ARBA" id="ARBA00004141"/>
    </source>
</evidence>
<dbReference type="SUPFAM" id="SSF54631">
    <property type="entry name" value="CBS-domain pair"/>
    <property type="match status" value="1"/>
</dbReference>
<evidence type="ECO:0000256" key="7">
    <source>
        <dbReference type="ARBA" id="ARBA00023173"/>
    </source>
</evidence>
<dbReference type="PANTHER" id="PTHR43427:SF6">
    <property type="entry name" value="CHLORIDE CHANNEL PROTEIN CLC-E"/>
    <property type="match status" value="1"/>
</dbReference>
<feature type="transmembrane region" description="Helical" evidence="10">
    <location>
        <begin position="260"/>
        <end position="281"/>
    </location>
</feature>
<dbReference type="SUPFAM" id="SSF81340">
    <property type="entry name" value="Clc chloride channel"/>
    <property type="match status" value="1"/>
</dbReference>
<proteinExistence type="predicted"/>
<dbReference type="STRING" id="1165689.SAMN02927914_06597"/>
<dbReference type="AlphaFoldDB" id="A0A1G5ZXX3"/>
<dbReference type="CDD" id="cd00400">
    <property type="entry name" value="Voltage_gated_ClC"/>
    <property type="match status" value="1"/>
</dbReference>
<evidence type="ECO:0000256" key="2">
    <source>
        <dbReference type="ARBA" id="ARBA00022448"/>
    </source>
</evidence>
<dbReference type="GO" id="GO:0005254">
    <property type="term" value="F:chloride channel activity"/>
    <property type="evidence" value="ECO:0007669"/>
    <property type="project" value="UniProtKB-KW"/>
</dbReference>
<feature type="transmembrane region" description="Helical" evidence="10">
    <location>
        <begin position="358"/>
        <end position="380"/>
    </location>
</feature>
<evidence type="ECO:0000256" key="10">
    <source>
        <dbReference type="SAM" id="Phobius"/>
    </source>
</evidence>
<dbReference type="PANTHER" id="PTHR43427">
    <property type="entry name" value="CHLORIDE CHANNEL PROTEIN CLC-E"/>
    <property type="match status" value="1"/>
</dbReference>
<keyword evidence="5" id="KW-0406">Ion transport</keyword>
<feature type="transmembrane region" description="Helical" evidence="10">
    <location>
        <begin position="387"/>
        <end position="404"/>
    </location>
</feature>
<organism evidence="11 12">
    <name type="scientific">Mesorhizobium qingshengii</name>
    <dbReference type="NCBI Taxonomy" id="1165689"/>
    <lineage>
        <taxon>Bacteria</taxon>
        <taxon>Pseudomonadati</taxon>
        <taxon>Pseudomonadota</taxon>
        <taxon>Alphaproteobacteria</taxon>
        <taxon>Hyphomicrobiales</taxon>
        <taxon>Phyllobacteriaceae</taxon>
        <taxon>Mesorhizobium</taxon>
    </lineage>
</organism>
<evidence type="ECO:0000256" key="3">
    <source>
        <dbReference type="ARBA" id="ARBA00022692"/>
    </source>
</evidence>
<feature type="transmembrane region" description="Helical" evidence="10">
    <location>
        <begin position="150"/>
        <end position="175"/>
    </location>
</feature>
<feature type="transmembrane region" description="Helical" evidence="10">
    <location>
        <begin position="293"/>
        <end position="311"/>
    </location>
</feature>
<feature type="transmembrane region" description="Helical" evidence="10">
    <location>
        <begin position="51"/>
        <end position="76"/>
    </location>
</feature>